<dbReference type="Gene3D" id="3.40.190.290">
    <property type="match status" value="1"/>
</dbReference>
<keyword evidence="3 6" id="KW-0238">DNA-binding</keyword>
<keyword evidence="4" id="KW-0804">Transcription</keyword>
<dbReference type="InterPro" id="IPR050950">
    <property type="entry name" value="HTH-type_LysR_regulators"/>
</dbReference>
<feature type="domain" description="HTH lysR-type" evidence="5">
    <location>
        <begin position="1"/>
        <end position="58"/>
    </location>
</feature>
<dbReference type="InterPro" id="IPR036390">
    <property type="entry name" value="WH_DNA-bd_sf"/>
</dbReference>
<dbReference type="CDD" id="cd08434">
    <property type="entry name" value="PBP2_GltC_like"/>
    <property type="match status" value="1"/>
</dbReference>
<reference evidence="6 7" key="1">
    <citation type="submission" date="2020-08" db="EMBL/GenBank/DDBJ databases">
        <title>Genomic Encyclopedia of Type Strains, Phase IV (KMG-IV): sequencing the most valuable type-strain genomes for metagenomic binning, comparative biology and taxonomic classification.</title>
        <authorList>
            <person name="Goeker M."/>
        </authorList>
    </citation>
    <scope>NUCLEOTIDE SEQUENCE [LARGE SCALE GENOMIC DNA]</scope>
    <source>
        <strain evidence="6 7">DSM 105481</strain>
    </source>
</reference>
<protein>
    <submittedName>
        <fullName evidence="6">DNA-binding transcriptional LysR family regulator</fullName>
    </submittedName>
</protein>
<organism evidence="6 7">
    <name type="scientific">Peribacillus huizhouensis</name>
    <dbReference type="NCBI Taxonomy" id="1501239"/>
    <lineage>
        <taxon>Bacteria</taxon>
        <taxon>Bacillati</taxon>
        <taxon>Bacillota</taxon>
        <taxon>Bacilli</taxon>
        <taxon>Bacillales</taxon>
        <taxon>Bacillaceae</taxon>
        <taxon>Peribacillus</taxon>
    </lineage>
</organism>
<evidence type="ECO:0000256" key="1">
    <source>
        <dbReference type="ARBA" id="ARBA00009437"/>
    </source>
</evidence>
<evidence type="ECO:0000259" key="5">
    <source>
        <dbReference type="PROSITE" id="PS50931"/>
    </source>
</evidence>
<accession>A0ABR6CWG1</accession>
<sequence>MDFQQLKYFQTLADVENFTRASVKLDLSQPALSRSISRLEGEIGVPLFERKSHGVELNRYGKIFLQHANQALGEINAAKQEINDLTNPLNGTISLAFIQTLGSSFVPELISAFRKEVPRLNFQLYQHTTSKILDQLASTEIDIGFCSPQETIENFSSIPIVRDELFLIVPNNHRLAGRKEVDLSEVANDSFVLFKPETAMRDVIEKICHKAGFHPKMSFEGLEERTVAGLVGAKFGVALIPFIPGLDKKKISMIRIKNPQSIRVIRMVWRTNGYMSPAVARFKTFVEMTMRLSETEGK</sequence>
<dbReference type="PANTHER" id="PTHR30419">
    <property type="entry name" value="HTH-TYPE TRANSCRIPTIONAL REGULATOR YBHD"/>
    <property type="match status" value="1"/>
</dbReference>
<dbReference type="SUPFAM" id="SSF46785">
    <property type="entry name" value="Winged helix' DNA-binding domain"/>
    <property type="match status" value="1"/>
</dbReference>
<comment type="similarity">
    <text evidence="1">Belongs to the LysR transcriptional regulatory family.</text>
</comment>
<dbReference type="InterPro" id="IPR036388">
    <property type="entry name" value="WH-like_DNA-bd_sf"/>
</dbReference>
<evidence type="ECO:0000313" key="7">
    <source>
        <dbReference type="Proteomes" id="UP000626697"/>
    </source>
</evidence>
<name>A0ABR6CWG1_9BACI</name>
<evidence type="ECO:0000256" key="3">
    <source>
        <dbReference type="ARBA" id="ARBA00023125"/>
    </source>
</evidence>
<dbReference type="Gene3D" id="1.10.10.10">
    <property type="entry name" value="Winged helix-like DNA-binding domain superfamily/Winged helix DNA-binding domain"/>
    <property type="match status" value="1"/>
</dbReference>
<dbReference type="GO" id="GO:0003677">
    <property type="term" value="F:DNA binding"/>
    <property type="evidence" value="ECO:0007669"/>
    <property type="project" value="UniProtKB-KW"/>
</dbReference>
<dbReference type="Pfam" id="PF00126">
    <property type="entry name" value="HTH_1"/>
    <property type="match status" value="1"/>
</dbReference>
<proteinExistence type="inferred from homology"/>
<dbReference type="RefSeq" id="WP_028390861.1">
    <property type="nucleotide sequence ID" value="NZ_JACJHX010000034.1"/>
</dbReference>
<dbReference type="PROSITE" id="PS50931">
    <property type="entry name" value="HTH_LYSR"/>
    <property type="match status" value="1"/>
</dbReference>
<gene>
    <name evidence="6" type="ORF">HNP81_004720</name>
</gene>
<dbReference type="Proteomes" id="UP000626697">
    <property type="component" value="Unassembled WGS sequence"/>
</dbReference>
<dbReference type="Pfam" id="PF03466">
    <property type="entry name" value="LysR_substrate"/>
    <property type="match status" value="1"/>
</dbReference>
<evidence type="ECO:0000256" key="4">
    <source>
        <dbReference type="ARBA" id="ARBA00023163"/>
    </source>
</evidence>
<dbReference type="InterPro" id="IPR005119">
    <property type="entry name" value="LysR_subst-bd"/>
</dbReference>
<keyword evidence="2" id="KW-0805">Transcription regulation</keyword>
<dbReference type="InterPro" id="IPR000847">
    <property type="entry name" value="LysR_HTH_N"/>
</dbReference>
<comment type="caution">
    <text evidence="6">The sequence shown here is derived from an EMBL/GenBank/DDBJ whole genome shotgun (WGS) entry which is preliminary data.</text>
</comment>
<dbReference type="SUPFAM" id="SSF53850">
    <property type="entry name" value="Periplasmic binding protein-like II"/>
    <property type="match status" value="1"/>
</dbReference>
<dbReference type="PRINTS" id="PR00039">
    <property type="entry name" value="HTHLYSR"/>
</dbReference>
<keyword evidence="7" id="KW-1185">Reference proteome</keyword>
<evidence type="ECO:0000256" key="2">
    <source>
        <dbReference type="ARBA" id="ARBA00023015"/>
    </source>
</evidence>
<dbReference type="EMBL" id="JACJHX010000034">
    <property type="protein sequence ID" value="MBA9029347.1"/>
    <property type="molecule type" value="Genomic_DNA"/>
</dbReference>
<dbReference type="PANTHER" id="PTHR30419:SF28">
    <property type="entry name" value="HTH-TYPE TRANSCRIPTIONAL REGULATOR BSDA"/>
    <property type="match status" value="1"/>
</dbReference>
<evidence type="ECO:0000313" key="6">
    <source>
        <dbReference type="EMBL" id="MBA9029347.1"/>
    </source>
</evidence>